<dbReference type="Gene3D" id="3.40.50.150">
    <property type="entry name" value="Vaccinia Virus protein VP39"/>
    <property type="match status" value="1"/>
</dbReference>
<dbReference type="Proteomes" id="UP000244855">
    <property type="component" value="Unassembled WGS sequence"/>
</dbReference>
<dbReference type="Pfam" id="PF05050">
    <property type="entry name" value="Methyltransf_21"/>
    <property type="match status" value="1"/>
</dbReference>
<dbReference type="InterPro" id="IPR052514">
    <property type="entry name" value="SAM-dependent_MTase"/>
</dbReference>
<protein>
    <submittedName>
        <fullName evidence="2">FkbM family methyltransferase</fullName>
    </submittedName>
</protein>
<organism evidence="2 3">
    <name type="scientific">Periconia macrospinosa</name>
    <dbReference type="NCBI Taxonomy" id="97972"/>
    <lineage>
        <taxon>Eukaryota</taxon>
        <taxon>Fungi</taxon>
        <taxon>Dikarya</taxon>
        <taxon>Ascomycota</taxon>
        <taxon>Pezizomycotina</taxon>
        <taxon>Dothideomycetes</taxon>
        <taxon>Pleosporomycetidae</taxon>
        <taxon>Pleosporales</taxon>
        <taxon>Massarineae</taxon>
        <taxon>Periconiaceae</taxon>
        <taxon>Periconia</taxon>
    </lineage>
</organism>
<reference evidence="2 3" key="1">
    <citation type="journal article" date="2018" name="Sci. Rep.">
        <title>Comparative genomics provides insights into the lifestyle and reveals functional heterogeneity of dark septate endophytic fungi.</title>
        <authorList>
            <person name="Knapp D.G."/>
            <person name="Nemeth J.B."/>
            <person name="Barry K."/>
            <person name="Hainaut M."/>
            <person name="Henrissat B."/>
            <person name="Johnson J."/>
            <person name="Kuo A."/>
            <person name="Lim J.H.P."/>
            <person name="Lipzen A."/>
            <person name="Nolan M."/>
            <person name="Ohm R.A."/>
            <person name="Tamas L."/>
            <person name="Grigoriev I.V."/>
            <person name="Spatafora J.W."/>
            <person name="Nagy L.G."/>
            <person name="Kovacs G.M."/>
        </authorList>
    </citation>
    <scope>NUCLEOTIDE SEQUENCE [LARGE SCALE GENOMIC DNA]</scope>
    <source>
        <strain evidence="2 3">DSE2036</strain>
    </source>
</reference>
<dbReference type="SUPFAM" id="SSF53335">
    <property type="entry name" value="S-adenosyl-L-methionine-dependent methyltransferases"/>
    <property type="match status" value="1"/>
</dbReference>
<dbReference type="EMBL" id="KZ805670">
    <property type="protein sequence ID" value="PVH92543.1"/>
    <property type="molecule type" value="Genomic_DNA"/>
</dbReference>
<dbReference type="GO" id="GO:0008168">
    <property type="term" value="F:methyltransferase activity"/>
    <property type="evidence" value="ECO:0007669"/>
    <property type="project" value="UniProtKB-KW"/>
</dbReference>
<gene>
    <name evidence="2" type="ORF">DM02DRAFT_646874</name>
</gene>
<dbReference type="PANTHER" id="PTHR34203">
    <property type="entry name" value="METHYLTRANSFERASE, FKBM FAMILY PROTEIN"/>
    <property type="match status" value="1"/>
</dbReference>
<dbReference type="NCBIfam" id="TIGR01444">
    <property type="entry name" value="fkbM_fam"/>
    <property type="match status" value="1"/>
</dbReference>
<proteinExistence type="predicted"/>
<keyword evidence="3" id="KW-1185">Reference proteome</keyword>
<feature type="domain" description="Methyltransferase FkbM" evidence="1">
    <location>
        <begin position="47"/>
        <end position="221"/>
    </location>
</feature>
<dbReference type="PANTHER" id="PTHR34203:SF13">
    <property type="entry name" value="EXPRESSED PROTEIN"/>
    <property type="match status" value="1"/>
</dbReference>
<dbReference type="AlphaFoldDB" id="A0A2V1D4X4"/>
<dbReference type="InterPro" id="IPR006342">
    <property type="entry name" value="FkbM_mtfrase"/>
</dbReference>
<sequence>MTVELLQFDQLSCYSSSKEEAQFIYKEIFVDHCYNVTELPEAPFIVDAGANIGLFSIYMKQKYPGARILAFEPAPQTYDVLSRNLALNHISDVEALQYGLASEPGTMKLTYYPNLPGNSTLVPEEKQKLYEEAVKKRGREVADARFGGAQQVDVKLERLSRFLDGVQAIDLLKVDVEGAELEVIKGLDDEHWALVRNVVVETWEPSGIRPEIERLLESKGFAVSKEQAEWAPDQFCMIIAHRIGGDLPKL</sequence>
<evidence type="ECO:0000313" key="2">
    <source>
        <dbReference type="EMBL" id="PVH92543.1"/>
    </source>
</evidence>
<dbReference type="OrthoDB" id="5835829at2759"/>
<accession>A0A2V1D4X4</accession>
<evidence type="ECO:0000259" key="1">
    <source>
        <dbReference type="Pfam" id="PF05050"/>
    </source>
</evidence>
<keyword evidence="2" id="KW-0808">Transferase</keyword>
<evidence type="ECO:0000313" key="3">
    <source>
        <dbReference type="Proteomes" id="UP000244855"/>
    </source>
</evidence>
<name>A0A2V1D4X4_9PLEO</name>
<dbReference type="GO" id="GO:0032259">
    <property type="term" value="P:methylation"/>
    <property type="evidence" value="ECO:0007669"/>
    <property type="project" value="UniProtKB-KW"/>
</dbReference>
<keyword evidence="2" id="KW-0489">Methyltransferase</keyword>
<dbReference type="InterPro" id="IPR029063">
    <property type="entry name" value="SAM-dependent_MTases_sf"/>
</dbReference>